<gene>
    <name evidence="2" type="ORF">EOT10_40180</name>
</gene>
<dbReference type="Proteomes" id="UP000283128">
    <property type="component" value="Unassembled WGS sequence"/>
</dbReference>
<feature type="region of interest" description="Disordered" evidence="1">
    <location>
        <begin position="37"/>
        <end position="59"/>
    </location>
</feature>
<evidence type="ECO:0000313" key="3">
    <source>
        <dbReference type="Proteomes" id="UP000283128"/>
    </source>
</evidence>
<evidence type="ECO:0000256" key="1">
    <source>
        <dbReference type="SAM" id="MobiDB-lite"/>
    </source>
</evidence>
<dbReference type="AlphaFoldDB" id="A0A3S2V5I4"/>
<name>A0A3S2V5I4_9ACTN</name>
<evidence type="ECO:0000313" key="2">
    <source>
        <dbReference type="EMBL" id="RVU14812.1"/>
    </source>
</evidence>
<keyword evidence="3" id="KW-1185">Reference proteome</keyword>
<comment type="caution">
    <text evidence="2">The sequence shown here is derived from an EMBL/GenBank/DDBJ whole genome shotgun (WGS) entry which is preliminary data.</text>
</comment>
<reference evidence="2 3" key="1">
    <citation type="submission" date="2019-01" db="EMBL/GenBank/DDBJ databases">
        <title>Genome sequences of Streptomyces and Rhizobium isolates collected from root and soil.</title>
        <authorList>
            <person name="Chhettri S."/>
            <person name="Sevigny J.L."/>
            <person name="Sen A."/>
            <person name="Ennis N."/>
            <person name="Tisa L."/>
        </authorList>
    </citation>
    <scope>NUCLEOTIDE SEQUENCE [LARGE SCALE GENOMIC DNA]</scope>
    <source>
        <strain evidence="2 3">San01</strain>
    </source>
</reference>
<sequence length="119" mass="12605">MATDFPSDLLAARRDLDAAYAALAALSRTLPWSVEPDETGIAATGHGPHDIARPPTPGYTEQDAVEIARLKADVMRLATSVTTHEFWSSLSGPDLVEARMGLINAAKAPARLPDIVEAA</sequence>
<dbReference type="OrthoDB" id="4321277at2"/>
<organism evidence="2 3">
    <name type="scientific">Streptomyces antnestii</name>
    <dbReference type="NCBI Taxonomy" id="2494256"/>
    <lineage>
        <taxon>Bacteria</taxon>
        <taxon>Bacillati</taxon>
        <taxon>Actinomycetota</taxon>
        <taxon>Actinomycetes</taxon>
        <taxon>Kitasatosporales</taxon>
        <taxon>Streptomycetaceae</taxon>
        <taxon>Streptomyces</taxon>
    </lineage>
</organism>
<dbReference type="EMBL" id="RZYA01000038">
    <property type="protein sequence ID" value="RVU14812.1"/>
    <property type="molecule type" value="Genomic_DNA"/>
</dbReference>
<dbReference type="RefSeq" id="WP_127833317.1">
    <property type="nucleotide sequence ID" value="NZ_RZYA01000038.1"/>
</dbReference>
<proteinExistence type="predicted"/>
<accession>A0A3S2V5I4</accession>
<protein>
    <submittedName>
        <fullName evidence="2">Uncharacterized protein</fullName>
    </submittedName>
</protein>